<dbReference type="UniPathway" id="UPA00078">
    <property type="reaction ID" value="UER00161"/>
</dbReference>
<evidence type="ECO:0000256" key="2">
    <source>
        <dbReference type="HAMAP-Rule" id="MF_00336"/>
    </source>
</evidence>
<dbReference type="NCBIfam" id="TIGR00347">
    <property type="entry name" value="bioD"/>
    <property type="match status" value="1"/>
</dbReference>
<keyword evidence="2" id="KW-0479">Metal-binding</keyword>
<dbReference type="EMBL" id="AP014548">
    <property type="protein sequence ID" value="BAO54714.1"/>
    <property type="molecule type" value="Genomic_DNA"/>
</dbReference>
<dbReference type="PIRSF" id="PIRSF006755">
    <property type="entry name" value="DTB_synth"/>
    <property type="match status" value="1"/>
</dbReference>
<evidence type="ECO:0000313" key="4">
    <source>
        <dbReference type="Proteomes" id="UP000031760"/>
    </source>
</evidence>
<keyword evidence="4" id="KW-1185">Reference proteome</keyword>
<keyword evidence="2" id="KW-0547">Nucleotide-binding</keyword>
<dbReference type="Proteomes" id="UP000031760">
    <property type="component" value="Chromosome"/>
</dbReference>
<feature type="binding site" evidence="2">
    <location>
        <position position="36"/>
    </location>
    <ligand>
        <name>substrate</name>
    </ligand>
</feature>
<proteinExistence type="inferred from homology"/>
<keyword evidence="2" id="KW-0460">Magnesium</keyword>
<dbReference type="Gene3D" id="3.40.50.300">
    <property type="entry name" value="P-loop containing nucleotide triphosphate hydrolases"/>
    <property type="match status" value="1"/>
</dbReference>
<dbReference type="CDD" id="cd03109">
    <property type="entry name" value="DTBS"/>
    <property type="match status" value="1"/>
</dbReference>
<feature type="binding site" evidence="2">
    <location>
        <position position="98"/>
    </location>
    <ligand>
        <name>Mg(2+)</name>
        <dbReference type="ChEBI" id="CHEBI:18420"/>
    </ligand>
</feature>
<dbReference type="GO" id="GO:0005829">
    <property type="term" value="C:cytosol"/>
    <property type="evidence" value="ECO:0007669"/>
    <property type="project" value="TreeGrafter"/>
</dbReference>
<dbReference type="KEGG" id="nmf:NMS_0705"/>
<dbReference type="PANTHER" id="PTHR43210">
    <property type="entry name" value="DETHIOBIOTIN SYNTHETASE"/>
    <property type="match status" value="1"/>
</dbReference>
<dbReference type="GO" id="GO:0000287">
    <property type="term" value="F:magnesium ion binding"/>
    <property type="evidence" value="ECO:0007669"/>
    <property type="project" value="UniProtKB-UniRule"/>
</dbReference>
<reference evidence="3 4" key="1">
    <citation type="journal article" date="2014" name="Proc. Natl. Acad. Sci. U.S.A.">
        <title>Functional characterization of flavobacteria rhodopsins reveals a unique class of light-driven chloride pump in bacteria.</title>
        <authorList>
            <person name="Yoshizawa S."/>
            <person name="Kumagai Y."/>
            <person name="Kim H."/>
            <person name="Ogura Y."/>
            <person name="Hayashi T."/>
            <person name="Iwasaki W."/>
            <person name="DeLong E.F."/>
            <person name="Kogure K."/>
        </authorList>
    </citation>
    <scope>NUCLEOTIDE SEQUENCE [LARGE SCALE GENOMIC DNA]</scope>
    <source>
        <strain evidence="3 4">S1-08</strain>
    </source>
</reference>
<feature type="binding site" evidence="2">
    <location>
        <begin position="188"/>
        <end position="190"/>
    </location>
    <ligand>
        <name>ATP</name>
        <dbReference type="ChEBI" id="CHEBI:30616"/>
    </ligand>
</feature>
<feature type="binding site" evidence="2">
    <location>
        <begin position="98"/>
        <end position="101"/>
    </location>
    <ligand>
        <name>ATP</name>
        <dbReference type="ChEBI" id="CHEBI:30616"/>
    </ligand>
</feature>
<dbReference type="HAMAP" id="MF_00336">
    <property type="entry name" value="BioD"/>
    <property type="match status" value="1"/>
</dbReference>
<keyword evidence="1 2" id="KW-0093">Biotin biosynthesis</keyword>
<feature type="binding site" evidence="2">
    <location>
        <position position="42"/>
    </location>
    <ligand>
        <name>Mg(2+)</name>
        <dbReference type="ChEBI" id="CHEBI:18420"/>
    </ligand>
</feature>
<dbReference type="GO" id="GO:0005524">
    <property type="term" value="F:ATP binding"/>
    <property type="evidence" value="ECO:0007669"/>
    <property type="project" value="UniProtKB-UniRule"/>
</dbReference>
<comment type="subcellular location">
    <subcellularLocation>
        <location evidence="2">Cytoplasm</location>
    </subcellularLocation>
</comment>
<protein>
    <recommendedName>
        <fullName evidence="2">ATP-dependent dethiobiotin synthetase BioD</fullName>
        <ecNumber evidence="2">6.3.3.3</ecNumber>
    </recommendedName>
    <alternativeName>
        <fullName evidence="2">DTB synthetase</fullName>
        <shortName evidence="2">DTBS</shortName>
    </alternativeName>
    <alternativeName>
        <fullName evidence="2">Dethiobiotin synthase</fullName>
    </alternativeName>
</protein>
<name>W8VNZ0_9FLAO</name>
<comment type="similarity">
    <text evidence="2">Belongs to the dethiobiotin synthetase family.</text>
</comment>
<dbReference type="GO" id="GO:0009102">
    <property type="term" value="P:biotin biosynthetic process"/>
    <property type="evidence" value="ECO:0007669"/>
    <property type="project" value="UniProtKB-UniRule"/>
</dbReference>
<feature type="binding site" evidence="2">
    <location>
        <begin position="157"/>
        <end position="158"/>
    </location>
    <ligand>
        <name>ATP</name>
        <dbReference type="ChEBI" id="CHEBI:30616"/>
    </ligand>
</feature>
<comment type="function">
    <text evidence="2">Catalyzes a mechanistically unusual reaction, the ATP-dependent insertion of CO2 between the N7 and N8 nitrogen atoms of 7,8-diaminopelargonic acid (DAPA, also called 7,8-diammoniononanoate) to form a ureido ring.</text>
</comment>
<comment type="subunit">
    <text evidence="2">Homodimer.</text>
</comment>
<comment type="cofactor">
    <cofactor evidence="2">
        <name>Mg(2+)</name>
        <dbReference type="ChEBI" id="CHEBI:18420"/>
    </cofactor>
</comment>
<dbReference type="InterPro" id="IPR004472">
    <property type="entry name" value="DTB_synth_BioD"/>
</dbReference>
<feature type="binding site" evidence="2">
    <location>
        <position position="42"/>
    </location>
    <ligand>
        <name>ATP</name>
        <dbReference type="ChEBI" id="CHEBI:30616"/>
    </ligand>
</feature>
<dbReference type="AlphaFoldDB" id="W8VNZ0"/>
<comment type="caution">
    <text evidence="2">Lacks conserved residue(s) required for the propagation of feature annotation.</text>
</comment>
<dbReference type="GO" id="GO:0004141">
    <property type="term" value="F:dethiobiotin synthase activity"/>
    <property type="evidence" value="ECO:0007669"/>
    <property type="project" value="UniProtKB-UniRule"/>
</dbReference>
<dbReference type="PANTHER" id="PTHR43210:SF5">
    <property type="entry name" value="DETHIOBIOTIN SYNTHETASE"/>
    <property type="match status" value="1"/>
</dbReference>
<keyword evidence="2" id="KW-0067">ATP-binding</keyword>
<feature type="binding site" evidence="2">
    <location>
        <position position="16"/>
    </location>
    <ligand>
        <name>Mg(2+)</name>
        <dbReference type="ChEBI" id="CHEBI:18420"/>
    </ligand>
</feature>
<dbReference type="HOGENOM" id="CLU_072551_2_0_10"/>
<feature type="active site" evidence="2">
    <location>
        <position position="32"/>
    </location>
</feature>
<keyword evidence="2" id="KW-0436">Ligase</keyword>
<keyword evidence="2" id="KW-0963">Cytoplasm</keyword>
<dbReference type="EC" id="6.3.3.3" evidence="2"/>
<dbReference type="SUPFAM" id="SSF52540">
    <property type="entry name" value="P-loop containing nucleoside triphosphate hydrolases"/>
    <property type="match status" value="1"/>
</dbReference>
<dbReference type="Pfam" id="PF13500">
    <property type="entry name" value="AAA_26"/>
    <property type="match status" value="1"/>
</dbReference>
<evidence type="ECO:0000313" key="3">
    <source>
        <dbReference type="EMBL" id="BAO54714.1"/>
    </source>
</evidence>
<sequence>MNSYFITGIGTDVGKTVAAAIVTKALNADYWKPIQSGLTETDRGTLHELLPDFKGTFHPEAYRLKTPMSPHKAAEIDGVEIKLDQIKRPETSKNIVVEGAGGLMVPINKEHTITDLILPTDKIILVSSGYLGSINHTLLSIAYLKSRGLKCAGIIYNHVDLDGTIEIIEQMSGIPTIGHMEKHDQITPRLVADYAVQFQQNLEAL</sequence>
<dbReference type="RefSeq" id="WP_041495424.1">
    <property type="nucleotide sequence ID" value="NZ_AP014548.1"/>
</dbReference>
<dbReference type="OrthoDB" id="9802097at2"/>
<organism evidence="3 4">
    <name type="scientific">Nonlabens marinus S1-08</name>
    <dbReference type="NCBI Taxonomy" id="1454201"/>
    <lineage>
        <taxon>Bacteria</taxon>
        <taxon>Pseudomonadati</taxon>
        <taxon>Bacteroidota</taxon>
        <taxon>Flavobacteriia</taxon>
        <taxon>Flavobacteriales</taxon>
        <taxon>Flavobacteriaceae</taxon>
        <taxon>Nonlabens</taxon>
    </lineage>
</organism>
<feature type="binding site" evidence="2">
    <location>
        <begin position="12"/>
        <end position="17"/>
    </location>
    <ligand>
        <name>ATP</name>
        <dbReference type="ChEBI" id="CHEBI:30616"/>
    </ligand>
</feature>
<comment type="pathway">
    <text evidence="2">Cofactor biosynthesis; biotin biosynthesis; biotin from 7,8-diaminononanoate: step 1/2.</text>
</comment>
<evidence type="ECO:0000256" key="1">
    <source>
        <dbReference type="ARBA" id="ARBA00022756"/>
    </source>
</evidence>
<gene>
    <name evidence="2" type="primary">bioD</name>
    <name evidence="3" type="ORF">NMS_0705</name>
</gene>
<comment type="catalytic activity">
    <reaction evidence="2">
        <text>(7R,8S)-7,8-diammoniononanoate + CO2 + ATP = (4R,5S)-dethiobiotin + ADP + phosphate + 3 H(+)</text>
        <dbReference type="Rhea" id="RHEA:15805"/>
        <dbReference type="ChEBI" id="CHEBI:15378"/>
        <dbReference type="ChEBI" id="CHEBI:16526"/>
        <dbReference type="ChEBI" id="CHEBI:30616"/>
        <dbReference type="ChEBI" id="CHEBI:43474"/>
        <dbReference type="ChEBI" id="CHEBI:149469"/>
        <dbReference type="ChEBI" id="CHEBI:149473"/>
        <dbReference type="ChEBI" id="CHEBI:456216"/>
        <dbReference type="EC" id="6.3.3.3"/>
    </reaction>
</comment>
<accession>W8VNZ0</accession>
<dbReference type="STRING" id="1454201.NMS_0705"/>
<dbReference type="InterPro" id="IPR027417">
    <property type="entry name" value="P-loop_NTPase"/>
</dbReference>